<accession>A0A224YD25</accession>
<feature type="compositionally biased region" description="Basic and acidic residues" evidence="1">
    <location>
        <begin position="77"/>
        <end position="90"/>
    </location>
</feature>
<feature type="compositionally biased region" description="Acidic residues" evidence="1">
    <location>
        <begin position="22"/>
        <end position="31"/>
    </location>
</feature>
<keyword evidence="2" id="KW-0732">Signal</keyword>
<feature type="region of interest" description="Disordered" evidence="1">
    <location>
        <begin position="20"/>
        <end position="132"/>
    </location>
</feature>
<name>A0A224YD25_9ACAR</name>
<evidence type="ECO:0000256" key="1">
    <source>
        <dbReference type="SAM" id="MobiDB-lite"/>
    </source>
</evidence>
<feature type="chain" id="PRO_5012623785" evidence="2">
    <location>
        <begin position="22"/>
        <end position="204"/>
    </location>
</feature>
<reference evidence="3" key="1">
    <citation type="journal article" date="2017" name="Parasit. Vectors">
        <title>Sialotranscriptomics of Rhipicephalus zambeziensis reveals intricate expression profiles of secretory proteins and suggests tight temporal transcriptional regulation during blood-feeding.</title>
        <authorList>
            <person name="de Castro M.H."/>
            <person name="de Klerk D."/>
            <person name="Pienaar R."/>
            <person name="Rees D.J.G."/>
            <person name="Mans B.J."/>
        </authorList>
    </citation>
    <scope>NUCLEOTIDE SEQUENCE</scope>
    <source>
        <tissue evidence="3">Salivary glands</tissue>
    </source>
</reference>
<proteinExistence type="predicted"/>
<organism evidence="3">
    <name type="scientific">Rhipicephalus zambeziensis</name>
    <dbReference type="NCBI Taxonomy" id="60191"/>
    <lineage>
        <taxon>Eukaryota</taxon>
        <taxon>Metazoa</taxon>
        <taxon>Ecdysozoa</taxon>
        <taxon>Arthropoda</taxon>
        <taxon>Chelicerata</taxon>
        <taxon>Arachnida</taxon>
        <taxon>Acari</taxon>
        <taxon>Parasitiformes</taxon>
        <taxon>Ixodida</taxon>
        <taxon>Ixodoidea</taxon>
        <taxon>Ixodidae</taxon>
        <taxon>Rhipicephalinae</taxon>
        <taxon>Rhipicephalus</taxon>
        <taxon>Rhipicephalus</taxon>
    </lineage>
</organism>
<protein>
    <submittedName>
        <fullName evidence="3">Pancreatic trypsin inhibitor</fullName>
    </submittedName>
</protein>
<dbReference type="EMBL" id="GFPF01000566">
    <property type="protein sequence ID" value="MAA11712.1"/>
    <property type="molecule type" value="Transcribed_RNA"/>
</dbReference>
<sequence length="204" mass="20964">MKFLLASIVLCLLLSLPLTHADDEDGEESETPDSTNDNTTEGEKSGGETSKAGGEGGSNGSAATGSSGGGEEGEGAGEEKGGADEKKSKGGETAAPTKKPAPPEGEGNGSPNGTAATKPTSPEVKGKTNLGKRCQSTIPNGNCVPNSRMTMWYLVGGTCTPKHVGGCNLKRTEKGYLICWRCVQRCMGLTLSDKRIQKICGQKA</sequence>
<feature type="signal peptide" evidence="2">
    <location>
        <begin position="1"/>
        <end position="21"/>
    </location>
</feature>
<evidence type="ECO:0000256" key="2">
    <source>
        <dbReference type="SAM" id="SignalP"/>
    </source>
</evidence>
<evidence type="ECO:0000313" key="3">
    <source>
        <dbReference type="EMBL" id="MAA11712.1"/>
    </source>
</evidence>
<dbReference type="AlphaFoldDB" id="A0A224YD25"/>